<proteinExistence type="predicted"/>
<dbReference type="RefSeq" id="WP_092983396.1">
    <property type="nucleotide sequence ID" value="NZ_FOYQ01000002.1"/>
</dbReference>
<dbReference type="PANTHER" id="PTHR40590">
    <property type="entry name" value="CYTOPLASMIC PROTEIN-RELATED"/>
    <property type="match status" value="1"/>
</dbReference>
<reference evidence="1 2" key="1">
    <citation type="submission" date="2016-10" db="EMBL/GenBank/DDBJ databases">
        <authorList>
            <person name="de Groot N.N."/>
        </authorList>
    </citation>
    <scope>NUCLEOTIDE SEQUENCE [LARGE SCALE GENOMIC DNA]</scope>
    <source>
        <strain evidence="1 2">DSM 21019</strain>
    </source>
</reference>
<organism evidence="1 2">
    <name type="scientific">Robiginitalea myxolifaciens</name>
    <dbReference type="NCBI Taxonomy" id="400055"/>
    <lineage>
        <taxon>Bacteria</taxon>
        <taxon>Pseudomonadati</taxon>
        <taxon>Bacteroidota</taxon>
        <taxon>Flavobacteriia</taxon>
        <taxon>Flavobacteriales</taxon>
        <taxon>Flavobacteriaceae</taxon>
        <taxon>Robiginitalea</taxon>
    </lineage>
</organism>
<dbReference type="STRING" id="400055.SAMN04490243_2876"/>
<dbReference type="InterPro" id="IPR047111">
    <property type="entry name" value="YbaP-like"/>
</dbReference>
<dbReference type="PANTHER" id="PTHR40590:SF1">
    <property type="entry name" value="CYTOPLASMIC PROTEIN"/>
    <property type="match status" value="1"/>
</dbReference>
<dbReference type="InterPro" id="IPR002816">
    <property type="entry name" value="TraB/PrgY/GumN_fam"/>
</dbReference>
<sequence>MKIIFLIILQILFLNECLGQNTILWSVSDSISGNQSYLVGTFHAYGNSFVDSIPQIKKALEKSDLAIFENIASENDRIQFFEKRESKNSWWKNLNKKDLQQLKNYAEQWKYPLDKLTMIETIILLERDYSTLVCKTKKSSDKWSNMDNYLTSMAIKLEKEIIGLETFAEQTEIIQKAFGHIKKRELKEQLLNKLLGLQTKNTESVDCDAENNFRKMDLDYSFDIDCPNDILIKKRNEDWMKIIPGLLKDKNCFLVVGYEHLKYNCGLIQSLKEEGFVIEPIIFENLHTAEF</sequence>
<gene>
    <name evidence="1" type="ORF">SAMN04490243_2876</name>
</gene>
<dbReference type="EMBL" id="FOYQ01000002">
    <property type="protein sequence ID" value="SFR55326.1"/>
    <property type="molecule type" value="Genomic_DNA"/>
</dbReference>
<name>A0A1I6HLL7_9FLAO</name>
<accession>A0A1I6HLL7</accession>
<evidence type="ECO:0000313" key="1">
    <source>
        <dbReference type="EMBL" id="SFR55326.1"/>
    </source>
</evidence>
<dbReference type="OrthoDB" id="9798714at2"/>
<dbReference type="Proteomes" id="UP000199534">
    <property type="component" value="Unassembled WGS sequence"/>
</dbReference>
<dbReference type="CDD" id="cd14789">
    <property type="entry name" value="Tiki"/>
    <property type="match status" value="1"/>
</dbReference>
<evidence type="ECO:0000313" key="2">
    <source>
        <dbReference type="Proteomes" id="UP000199534"/>
    </source>
</evidence>
<keyword evidence="2" id="KW-1185">Reference proteome</keyword>
<dbReference type="Pfam" id="PF01963">
    <property type="entry name" value="TraB_PrgY_gumN"/>
    <property type="match status" value="1"/>
</dbReference>
<protein>
    <submittedName>
        <fullName evidence="1">Uncharacterized conserved protein YbaP, TraB family</fullName>
    </submittedName>
</protein>
<dbReference type="AlphaFoldDB" id="A0A1I6HLL7"/>